<dbReference type="InterPro" id="IPR011990">
    <property type="entry name" value="TPR-like_helical_dom_sf"/>
</dbReference>
<accession>A0A975JVX9</accession>
<dbReference type="PANTHER" id="PTHR47691:SF3">
    <property type="entry name" value="HTH-TYPE TRANSCRIPTIONAL REGULATOR RV0890C-RELATED"/>
    <property type="match status" value="1"/>
</dbReference>
<dbReference type="CDD" id="cd06170">
    <property type="entry name" value="LuxR_C_like"/>
    <property type="match status" value="1"/>
</dbReference>
<feature type="domain" description="HTH luxR-type" evidence="4">
    <location>
        <begin position="1014"/>
        <end position="1079"/>
    </location>
</feature>
<dbReference type="GO" id="GO:0003677">
    <property type="term" value="F:DNA binding"/>
    <property type="evidence" value="ECO:0007669"/>
    <property type="project" value="UniProtKB-KW"/>
</dbReference>
<dbReference type="Pfam" id="PF00196">
    <property type="entry name" value="GerE"/>
    <property type="match status" value="1"/>
</dbReference>
<reference evidence="5" key="1">
    <citation type="submission" date="2019-12" db="EMBL/GenBank/DDBJ databases">
        <title>Mycobacterium spongiae sp. nov.</title>
        <authorList>
            <person name="Stinear T."/>
        </authorList>
    </citation>
    <scope>NUCLEOTIDE SEQUENCE</scope>
    <source>
        <strain evidence="5">FSD4b-SM</strain>
    </source>
</reference>
<evidence type="ECO:0000313" key="6">
    <source>
        <dbReference type="Proteomes" id="UP000682202"/>
    </source>
</evidence>
<dbReference type="InterPro" id="IPR029787">
    <property type="entry name" value="Nucleotide_cyclase"/>
</dbReference>
<keyword evidence="3" id="KW-0804">Transcription</keyword>
<evidence type="ECO:0000256" key="2">
    <source>
        <dbReference type="ARBA" id="ARBA00023125"/>
    </source>
</evidence>
<gene>
    <name evidence="5" type="ORF">F6B93_05855</name>
</gene>
<name>A0A975JVX9_9MYCO</name>
<dbReference type="KEGG" id="mspg:F6B93_05855"/>
<keyword evidence="1" id="KW-0805">Transcription regulation</keyword>
<evidence type="ECO:0000256" key="1">
    <source>
        <dbReference type="ARBA" id="ARBA00023015"/>
    </source>
</evidence>
<dbReference type="Gene3D" id="3.30.70.1230">
    <property type="entry name" value="Nucleotide cyclase"/>
    <property type="match status" value="2"/>
</dbReference>
<protein>
    <submittedName>
        <fullName evidence="5">LuxR family transcriptional regulator</fullName>
    </submittedName>
</protein>
<dbReference type="GO" id="GO:0006355">
    <property type="term" value="P:regulation of DNA-templated transcription"/>
    <property type="evidence" value="ECO:0007669"/>
    <property type="project" value="InterPro"/>
</dbReference>
<dbReference type="InterPro" id="IPR027417">
    <property type="entry name" value="P-loop_NTPase"/>
</dbReference>
<dbReference type="PANTHER" id="PTHR47691">
    <property type="entry name" value="REGULATOR-RELATED"/>
    <property type="match status" value="1"/>
</dbReference>
<sequence>MTESLPLGTVTFLVGGVDCAIRLSHTHPDKMATASAALAQAVDELVAVHEGQRLTEHGDGNSFVAAFTRASDAVGCALQLQQMPLTPIRLRIGVHTGQVQQRDEAHDASPTISRTAAVRDLAHGGQTLLSDATQQLVVDSLPADAWLTDLGTCRVRDLAERLVQLCHPSVDNMFPPLRTAKSVDTHHVPVHLTSFVGRGPQLTQLRKLLIDNRLVTLTGAGGIGKTRLGAELAVRVAPELGDGAWYVDLAAITDPTLVAVAVARAIGLHDRPGLATMEALVQYVGERQMLIMLDNCEHLLAAVASLAVDLLGACPASTLLATSREPLGVLGEVAFVVPSLSLADEAVELFADRARRVRQDFAVTAENEAAVAEICRRLDGMPLAIELAAARVRALSLEEIVTSLDDRFRLLTGGLRTVVARQQTLRASVDWSHALLTEDERVVLRRLSVFVGGFDLDAARAVAGSSPIESHQIRDQLALLVDKSLVVAEHTAGLTRYRLLETVRHYALEKLGESGEADELANRHSDYYTSLASSLIDPAASDFLQRLESAYDEMDNFQSAFGRSLESGAIGRALELASSLELLWGSHDAIQEGLAWLETGLAKIDAPNVAPEVRVQAIASRAALLAWVGVAAGDEETEEALTIARTLDDRELLVRALMTRGCAFLYDAEAAEPYFDEAVNTVREMGDSWLLSQVLARQTMPAVIAGDFAGIVATAAKALEAAEATGDRFTARHCRLLEGLATFMQGDLVLAAAQLGDVIEEAAAEHDAMFRVYALVIDGIVRVFQGDVVGARSRADAALEGCAELPGFHTGKAYICIALACLAAGDAVAAWRASEEARQRAGLEPLTVGFHGWAALGPLGCGDLAAARRWADDVISATKGSFRGAALSTRSRVAIAQRDFKQAEHDAYDALTLAANIRSSLIVADTFECLADLGYEAGNHRDAARLCGAADTARRGIGAVRFKVFDEGYEATVRGLREALGNNDFDSAWAEGAALSTAEAIAYARRGRGERKRSATGWASLTLTEVQIVRLVGEGLANKDIATRLFVSYRTVQTHLTHIYAKLGLTSRLQLAQEAARHI</sequence>
<dbReference type="SUPFAM" id="SSF46894">
    <property type="entry name" value="C-terminal effector domain of the bipartite response regulators"/>
    <property type="match status" value="1"/>
</dbReference>
<keyword evidence="6" id="KW-1185">Reference proteome</keyword>
<dbReference type="InterPro" id="IPR000792">
    <property type="entry name" value="Tscrpt_reg_LuxR_C"/>
</dbReference>
<dbReference type="AlphaFoldDB" id="A0A975JVX9"/>
<organism evidence="5 6">
    <name type="scientific">Mycobacterium spongiae</name>
    <dbReference type="NCBI Taxonomy" id="886343"/>
    <lineage>
        <taxon>Bacteria</taxon>
        <taxon>Bacillati</taxon>
        <taxon>Actinomycetota</taxon>
        <taxon>Actinomycetes</taxon>
        <taxon>Mycobacteriales</taxon>
        <taxon>Mycobacteriaceae</taxon>
        <taxon>Mycobacterium</taxon>
    </lineage>
</organism>
<evidence type="ECO:0000256" key="3">
    <source>
        <dbReference type="ARBA" id="ARBA00023163"/>
    </source>
</evidence>
<dbReference type="SMART" id="SM00421">
    <property type="entry name" value="HTH_LUXR"/>
    <property type="match status" value="1"/>
</dbReference>
<dbReference type="InterPro" id="IPR058852">
    <property type="entry name" value="HTH_77"/>
</dbReference>
<dbReference type="PRINTS" id="PR00364">
    <property type="entry name" value="DISEASERSIST"/>
</dbReference>
<dbReference type="FunFam" id="1.10.10.10:FF:000553">
    <property type="entry name" value="Transcriptional regulator, LuxR family"/>
    <property type="match status" value="1"/>
</dbReference>
<evidence type="ECO:0000259" key="4">
    <source>
        <dbReference type="PROSITE" id="PS50043"/>
    </source>
</evidence>
<keyword evidence="2" id="KW-0238">DNA-binding</keyword>
<dbReference type="PRINTS" id="PR00038">
    <property type="entry name" value="HTHLUXR"/>
</dbReference>
<dbReference type="PROSITE" id="PS00622">
    <property type="entry name" value="HTH_LUXR_1"/>
    <property type="match status" value="1"/>
</dbReference>
<dbReference type="InterPro" id="IPR016032">
    <property type="entry name" value="Sig_transdc_resp-reg_C-effctor"/>
</dbReference>
<dbReference type="PROSITE" id="PS50043">
    <property type="entry name" value="HTH_LUXR_2"/>
    <property type="match status" value="1"/>
</dbReference>
<dbReference type="Pfam" id="PF25872">
    <property type="entry name" value="HTH_77"/>
    <property type="match status" value="1"/>
</dbReference>
<dbReference type="Gene3D" id="1.10.10.10">
    <property type="entry name" value="Winged helix-like DNA-binding domain superfamily/Winged helix DNA-binding domain"/>
    <property type="match status" value="1"/>
</dbReference>
<dbReference type="EMBL" id="CP046600">
    <property type="protein sequence ID" value="QUR66684.1"/>
    <property type="molecule type" value="Genomic_DNA"/>
</dbReference>
<dbReference type="InterPro" id="IPR036388">
    <property type="entry name" value="WH-like_DNA-bd_sf"/>
</dbReference>
<evidence type="ECO:0000313" key="5">
    <source>
        <dbReference type="EMBL" id="QUR66684.1"/>
    </source>
</evidence>
<dbReference type="Proteomes" id="UP000682202">
    <property type="component" value="Chromosome"/>
</dbReference>
<dbReference type="Gene3D" id="1.25.40.10">
    <property type="entry name" value="Tetratricopeptide repeat domain"/>
    <property type="match status" value="1"/>
</dbReference>
<dbReference type="Gene3D" id="3.40.50.300">
    <property type="entry name" value="P-loop containing nucleotide triphosphate hydrolases"/>
    <property type="match status" value="1"/>
</dbReference>
<proteinExistence type="predicted"/>
<dbReference type="SUPFAM" id="SSF52540">
    <property type="entry name" value="P-loop containing nucleoside triphosphate hydrolases"/>
    <property type="match status" value="1"/>
</dbReference>
<dbReference type="SUPFAM" id="SSF55073">
    <property type="entry name" value="Nucleotide cyclase"/>
    <property type="match status" value="1"/>
</dbReference>
<dbReference type="SUPFAM" id="SSF48452">
    <property type="entry name" value="TPR-like"/>
    <property type="match status" value="1"/>
</dbReference>